<name>A0ABW5UAG7_9SPHI</name>
<dbReference type="Proteomes" id="UP001597418">
    <property type="component" value="Unassembled WGS sequence"/>
</dbReference>
<feature type="coiled-coil region" evidence="1">
    <location>
        <begin position="117"/>
        <end position="179"/>
    </location>
</feature>
<keyword evidence="4" id="KW-1185">Reference proteome</keyword>
<sequence>MNVDRVELKREEEEKKTAQSGVSKNIYFFIIAIAALIATNVYFYIKFKSSGEKLYTVTLQRENLQTDIDRIEAELDNASNQGIVFTDDLEVTESEARMVISNLRQDLSNNNISESDLKNVRNEVLGLKDRVSQFRDEVVGLRVKTELLAQENSILQSELDENERQIATLRERQSAMTTKMSKASSVKVSNVTINGISTKRDGSNTTNTRAKRVDQLQIAFTIADNPIAEIGKKDIFVRIINPSGNLIANSDDLFYVHGEKLQYTFKEAISFTNNGEEYQFFWSDEDSGFKKGAYTVLLYADNAIMGRASVVLK</sequence>
<comment type="caution">
    <text evidence="3">The sequence shown here is derived from an EMBL/GenBank/DDBJ whole genome shotgun (WGS) entry which is preliminary data.</text>
</comment>
<dbReference type="RefSeq" id="WP_066754833.1">
    <property type="nucleotide sequence ID" value="NZ_JBHUMB010000006.1"/>
</dbReference>
<evidence type="ECO:0008006" key="5">
    <source>
        <dbReference type="Google" id="ProtNLM"/>
    </source>
</evidence>
<keyword evidence="2" id="KW-0472">Membrane</keyword>
<protein>
    <recommendedName>
        <fullName evidence="5">Chromosome segregation protein SMC</fullName>
    </recommendedName>
</protein>
<proteinExistence type="predicted"/>
<accession>A0ABW5UAG7</accession>
<gene>
    <name evidence="3" type="ORF">ACFSQ6_05265</name>
</gene>
<evidence type="ECO:0000313" key="3">
    <source>
        <dbReference type="EMBL" id="MFD2742798.1"/>
    </source>
</evidence>
<organism evidence="3 4">
    <name type="scientific">Sphingobacterium populi</name>
    <dbReference type="NCBI Taxonomy" id="1812824"/>
    <lineage>
        <taxon>Bacteria</taxon>
        <taxon>Pseudomonadati</taxon>
        <taxon>Bacteroidota</taxon>
        <taxon>Sphingobacteriia</taxon>
        <taxon>Sphingobacteriales</taxon>
        <taxon>Sphingobacteriaceae</taxon>
        <taxon>Sphingobacterium</taxon>
    </lineage>
</organism>
<evidence type="ECO:0000313" key="4">
    <source>
        <dbReference type="Proteomes" id="UP001597418"/>
    </source>
</evidence>
<keyword evidence="2" id="KW-1133">Transmembrane helix</keyword>
<evidence type="ECO:0000256" key="2">
    <source>
        <dbReference type="SAM" id="Phobius"/>
    </source>
</evidence>
<dbReference type="EMBL" id="JBHUMB010000006">
    <property type="protein sequence ID" value="MFD2742798.1"/>
    <property type="molecule type" value="Genomic_DNA"/>
</dbReference>
<keyword evidence="2" id="KW-0812">Transmembrane</keyword>
<keyword evidence="1" id="KW-0175">Coiled coil</keyword>
<evidence type="ECO:0000256" key="1">
    <source>
        <dbReference type="SAM" id="Coils"/>
    </source>
</evidence>
<reference evidence="4" key="1">
    <citation type="journal article" date="2019" name="Int. J. Syst. Evol. Microbiol.">
        <title>The Global Catalogue of Microorganisms (GCM) 10K type strain sequencing project: providing services to taxonomists for standard genome sequencing and annotation.</title>
        <authorList>
            <consortium name="The Broad Institute Genomics Platform"/>
            <consortium name="The Broad Institute Genome Sequencing Center for Infectious Disease"/>
            <person name="Wu L."/>
            <person name="Ma J."/>
        </authorList>
    </citation>
    <scope>NUCLEOTIDE SEQUENCE [LARGE SCALE GENOMIC DNA]</scope>
    <source>
        <strain evidence="4">KCTC 42247</strain>
    </source>
</reference>
<feature type="transmembrane region" description="Helical" evidence="2">
    <location>
        <begin position="26"/>
        <end position="45"/>
    </location>
</feature>